<proteinExistence type="predicted"/>
<reference evidence="1" key="1">
    <citation type="journal article" date="2014" name="Front. Microbiol.">
        <title>High frequency of phylogenetically diverse reductive dehalogenase-homologous genes in deep subseafloor sedimentary metagenomes.</title>
        <authorList>
            <person name="Kawai M."/>
            <person name="Futagami T."/>
            <person name="Toyoda A."/>
            <person name="Takaki Y."/>
            <person name="Nishi S."/>
            <person name="Hori S."/>
            <person name="Arai W."/>
            <person name="Tsubouchi T."/>
            <person name="Morono Y."/>
            <person name="Uchiyama I."/>
            <person name="Ito T."/>
            <person name="Fujiyama A."/>
            <person name="Inagaki F."/>
            <person name="Takami H."/>
        </authorList>
    </citation>
    <scope>NUCLEOTIDE SEQUENCE</scope>
    <source>
        <strain evidence="1">Expedition CK06-06</strain>
    </source>
</reference>
<organism evidence="1">
    <name type="scientific">marine sediment metagenome</name>
    <dbReference type="NCBI Taxonomy" id="412755"/>
    <lineage>
        <taxon>unclassified sequences</taxon>
        <taxon>metagenomes</taxon>
        <taxon>ecological metagenomes</taxon>
    </lineage>
</organism>
<protein>
    <submittedName>
        <fullName evidence="1">Uncharacterized protein</fullName>
    </submittedName>
</protein>
<name>X0TZG5_9ZZZZ</name>
<dbReference type="AlphaFoldDB" id="X0TZG5"/>
<comment type="caution">
    <text evidence="1">The sequence shown here is derived from an EMBL/GenBank/DDBJ whole genome shotgun (WGS) entry which is preliminary data.</text>
</comment>
<sequence>MSERFQAVQIEGRPHLKESDGMLWRVLCKCGHNEWHIACMWNHVEDEHCGPPTMETAQWFAKIKNRDYRVAEAKGET</sequence>
<feature type="non-terminal residue" evidence="1">
    <location>
        <position position="77"/>
    </location>
</feature>
<accession>X0TZG5</accession>
<evidence type="ECO:0000313" key="1">
    <source>
        <dbReference type="EMBL" id="GAF98684.1"/>
    </source>
</evidence>
<gene>
    <name evidence="1" type="ORF">S01H1_26727</name>
</gene>
<dbReference type="EMBL" id="BARS01016218">
    <property type="protein sequence ID" value="GAF98684.1"/>
    <property type="molecule type" value="Genomic_DNA"/>
</dbReference>